<keyword evidence="3" id="KW-1185">Reference proteome</keyword>
<dbReference type="Proteomes" id="UP000751190">
    <property type="component" value="Unassembled WGS sequence"/>
</dbReference>
<reference evidence="2" key="1">
    <citation type="submission" date="2021-05" db="EMBL/GenBank/DDBJ databases">
        <title>The genome of the haptophyte Pavlova lutheri (Diacronema luteri, Pavlovales) - a model for lipid biosynthesis in eukaryotic algae.</title>
        <authorList>
            <person name="Hulatt C.J."/>
            <person name="Posewitz M.C."/>
        </authorList>
    </citation>
    <scope>NUCLEOTIDE SEQUENCE</scope>
    <source>
        <strain evidence="2">NIVA-4/92</strain>
    </source>
</reference>
<gene>
    <name evidence="2" type="ORF">KFE25_000323</name>
</gene>
<comment type="caution">
    <text evidence="2">The sequence shown here is derived from an EMBL/GenBank/DDBJ whole genome shotgun (WGS) entry which is preliminary data.</text>
</comment>
<proteinExistence type="predicted"/>
<feature type="compositionally biased region" description="Basic and acidic residues" evidence="1">
    <location>
        <begin position="794"/>
        <end position="803"/>
    </location>
</feature>
<feature type="compositionally biased region" description="Pro residues" evidence="1">
    <location>
        <begin position="823"/>
        <end position="837"/>
    </location>
</feature>
<feature type="compositionally biased region" description="Polar residues" evidence="1">
    <location>
        <begin position="1012"/>
        <end position="1022"/>
    </location>
</feature>
<evidence type="ECO:0000313" key="2">
    <source>
        <dbReference type="EMBL" id="KAG8467007.1"/>
    </source>
</evidence>
<evidence type="ECO:0000313" key="3">
    <source>
        <dbReference type="Proteomes" id="UP000751190"/>
    </source>
</evidence>
<feature type="compositionally biased region" description="Pro residues" evidence="1">
    <location>
        <begin position="949"/>
        <end position="961"/>
    </location>
</feature>
<dbReference type="AlphaFoldDB" id="A0A8J5XPR0"/>
<dbReference type="OrthoDB" id="10691980at2759"/>
<sequence length="1022" mass="103379">MASALDRALHYKKLHRPTTRVSQGHAAQLELVRSTLPGTTGTALSTPTNRGTLPVSLTEAVRSLSRPPSRAGAPVTIVGGSFAPTRAQRARPASSHLAMRERSRSAAASAAVEEARAAAELHAWPRGEPGAREGGLKAAESAAIGMVLATGVASVRPSSSHAAFRVRSASAAALPSGAAHAPSAGAAQAGAGAGAGAGVGGALHGLAAEPTAPAPHAGGARAPFEMPPVGAPTPSAASARGARTWPPSATPHEPPRPPRTADGAGARRPLSATGLPGRAPASWAAEMCRLRPEREVGDEALALLWARRARQDPAPRVEALGARAARPDSTGRPDSTATPFGVRLGSALSSTLARPLADNPAVRLQWALGAAVDAARRSADPAAEAAAWDEAMGAAADALRATSHEWAELIAGCQKHYAQQLRETVAHAAQLEAALGEADAALRSVGASARGAPVGWLGGSGGAAGGAAARADAALGAELESMRRSMAKLEASSLANMTMAQRVAALRQTLSEVGGSELAHIAAEMLKRCDAPGRHSAAAALDADDQLDLVEALARGWDDERANCAAARLYELRDADGRASQLRHVARHALQPAERAACARECVRALDGSARTRLLLELVEREASDADKRELLPELLRGPAVAPLGRGARRELLGHVLDAMAADEAASALSLELRGRLDGPQLLAAAGALLCAPPSSPTPGGAQRMESGRARPHAASFAALLVDTCALPTAAVAQVSALALLGVSGTSMQRLHASLARTAHALTEQLHLLATDGADERAAAAGPGSPTSGGSAARAERRAARRHEETARLLLGALTRGPSGDAMPPPAPAQSAAPPPQHRTGGADANGAAARAEQPREPRAQSAAPPPPPAPPADGAAALLRAAASMGSLADVQPAVLVAALFATLDGAGRAQALGAMAADSAATWGDAEIDALAAAAPLATRLAARLAPPPAAAPPEPTPPGLTSLEPELVQQASSEQPQRTSRRQRTSKAGSGRLDGGGRRPRASLERSDSIFSTRSSTAG</sequence>
<name>A0A8J5XPR0_DIALT</name>
<feature type="region of interest" description="Disordered" evidence="1">
    <location>
        <begin position="209"/>
        <end position="281"/>
    </location>
</feature>
<organism evidence="2 3">
    <name type="scientific">Diacronema lutheri</name>
    <name type="common">Unicellular marine alga</name>
    <name type="synonym">Monochrysis lutheri</name>
    <dbReference type="NCBI Taxonomy" id="2081491"/>
    <lineage>
        <taxon>Eukaryota</taxon>
        <taxon>Haptista</taxon>
        <taxon>Haptophyta</taxon>
        <taxon>Pavlovophyceae</taxon>
        <taxon>Pavlovales</taxon>
        <taxon>Pavlovaceae</taxon>
        <taxon>Diacronema</taxon>
    </lineage>
</organism>
<feature type="compositionally biased region" description="Low complexity" evidence="1">
    <location>
        <begin position="842"/>
        <end position="852"/>
    </location>
</feature>
<protein>
    <submittedName>
        <fullName evidence="2">Uncharacterized protein</fullName>
    </submittedName>
</protein>
<evidence type="ECO:0000256" key="1">
    <source>
        <dbReference type="SAM" id="MobiDB-lite"/>
    </source>
</evidence>
<feature type="region of interest" description="Disordered" evidence="1">
    <location>
        <begin position="815"/>
        <end position="875"/>
    </location>
</feature>
<feature type="region of interest" description="Disordered" evidence="1">
    <location>
        <begin position="777"/>
        <end position="803"/>
    </location>
</feature>
<accession>A0A8J5XPR0</accession>
<feature type="region of interest" description="Disordered" evidence="1">
    <location>
        <begin position="949"/>
        <end position="1022"/>
    </location>
</feature>
<feature type="region of interest" description="Disordered" evidence="1">
    <location>
        <begin position="321"/>
        <end position="340"/>
    </location>
</feature>
<feature type="compositionally biased region" description="Low complexity" evidence="1">
    <location>
        <begin position="209"/>
        <end position="223"/>
    </location>
</feature>
<dbReference type="EMBL" id="JAGTXO010000006">
    <property type="protein sequence ID" value="KAG8467007.1"/>
    <property type="molecule type" value="Genomic_DNA"/>
</dbReference>
<feature type="compositionally biased region" description="Low complexity" evidence="1">
    <location>
        <begin position="779"/>
        <end position="793"/>
    </location>
</feature>